<proteinExistence type="predicted"/>
<organism evidence="1 2">
    <name type="scientific">Anabaenopsis circularis NIES-21</name>
    <dbReference type="NCBI Taxonomy" id="1085406"/>
    <lineage>
        <taxon>Bacteria</taxon>
        <taxon>Bacillati</taxon>
        <taxon>Cyanobacteriota</taxon>
        <taxon>Cyanophyceae</taxon>
        <taxon>Nostocales</taxon>
        <taxon>Nodulariaceae</taxon>
        <taxon>Anabaenopsis</taxon>
    </lineage>
</organism>
<gene>
    <name evidence="1" type="ORF">NIES21_22160</name>
</gene>
<dbReference type="AlphaFoldDB" id="A0A1Z4GFU2"/>
<dbReference type="Proteomes" id="UP000218287">
    <property type="component" value="Chromosome"/>
</dbReference>
<evidence type="ECO:0008006" key="3">
    <source>
        <dbReference type="Google" id="ProtNLM"/>
    </source>
</evidence>
<protein>
    <recommendedName>
        <fullName evidence="3">Ferritin-like domain-containing protein</fullName>
    </recommendedName>
</protein>
<evidence type="ECO:0000313" key="1">
    <source>
        <dbReference type="EMBL" id="BAY16390.1"/>
    </source>
</evidence>
<dbReference type="EMBL" id="AP018174">
    <property type="protein sequence ID" value="BAY16390.1"/>
    <property type="molecule type" value="Genomic_DNA"/>
</dbReference>
<sequence length="283" mass="32596">MKIGSVDHRELFCRSFMESYRKYEPEHLPWPDLDNAALELLRSIPFWGQALNKERQAGVIVSEYAKTLDRGILQEAIALQGEEESRHARLLKVFIERYDIPMPACPPIEIPTNLEQTFIEFGFEECLDSFFAFGLFEIAREARVLPEQIFTIFDSIVDEEVRHIVFFVNWFTDLQIQRGYGFLPLRSVKTLWYYGRALSSVIKAFGEADPNGAGFTASGASVFSQDLTLEKFLKVCIQENQRRMSKFDSRILQPQLLPRLASIALSMLQLLPKRKTFAEGVRV</sequence>
<reference evidence="1 2" key="1">
    <citation type="submission" date="2017-06" db="EMBL/GenBank/DDBJ databases">
        <title>Genome sequencing of cyanobaciteial culture collection at National Institute for Environmental Studies (NIES).</title>
        <authorList>
            <person name="Hirose Y."/>
            <person name="Shimura Y."/>
            <person name="Fujisawa T."/>
            <person name="Nakamura Y."/>
            <person name="Kawachi M."/>
        </authorList>
    </citation>
    <scope>NUCLEOTIDE SEQUENCE [LARGE SCALE GENOMIC DNA]</scope>
    <source>
        <strain evidence="1 2">NIES-21</strain>
    </source>
</reference>
<dbReference type="InterPro" id="IPR009078">
    <property type="entry name" value="Ferritin-like_SF"/>
</dbReference>
<evidence type="ECO:0000313" key="2">
    <source>
        <dbReference type="Proteomes" id="UP000218287"/>
    </source>
</evidence>
<name>A0A1Z4GFU2_9CYAN</name>
<accession>A0A1Z4GFU2</accession>
<keyword evidence="2" id="KW-1185">Reference proteome</keyword>
<dbReference type="CDD" id="cd00657">
    <property type="entry name" value="Ferritin_like"/>
    <property type="match status" value="1"/>
</dbReference>
<dbReference type="OrthoDB" id="529857at2"/>
<dbReference type="SUPFAM" id="SSF47240">
    <property type="entry name" value="Ferritin-like"/>
    <property type="match status" value="1"/>
</dbReference>